<accession>A0A7R8CWZ0</accession>
<gene>
    <name evidence="1" type="ORF">LSAA_9547</name>
</gene>
<dbReference type="Proteomes" id="UP000675881">
    <property type="component" value="Chromosome 5"/>
</dbReference>
<keyword evidence="2" id="KW-1185">Reference proteome</keyword>
<evidence type="ECO:0000313" key="2">
    <source>
        <dbReference type="Proteomes" id="UP000675881"/>
    </source>
</evidence>
<name>A0A7R8CWZ0_LEPSM</name>
<reference evidence="1" key="1">
    <citation type="submission" date="2021-02" db="EMBL/GenBank/DDBJ databases">
        <authorList>
            <person name="Bekaert M."/>
        </authorList>
    </citation>
    <scope>NUCLEOTIDE SEQUENCE</scope>
    <source>
        <strain evidence="1">IoA-00</strain>
    </source>
</reference>
<proteinExistence type="predicted"/>
<protein>
    <submittedName>
        <fullName evidence="1">(salmon louse) hypothetical protein</fullName>
    </submittedName>
</protein>
<dbReference type="EMBL" id="HG994584">
    <property type="protein sequence ID" value="CAF2956128.1"/>
    <property type="molecule type" value="Genomic_DNA"/>
</dbReference>
<dbReference type="AlphaFoldDB" id="A0A7R8CWZ0"/>
<organism evidence="1 2">
    <name type="scientific">Lepeophtheirus salmonis</name>
    <name type="common">Salmon louse</name>
    <name type="synonym">Caligus salmonis</name>
    <dbReference type="NCBI Taxonomy" id="72036"/>
    <lineage>
        <taxon>Eukaryota</taxon>
        <taxon>Metazoa</taxon>
        <taxon>Ecdysozoa</taxon>
        <taxon>Arthropoda</taxon>
        <taxon>Crustacea</taxon>
        <taxon>Multicrustacea</taxon>
        <taxon>Hexanauplia</taxon>
        <taxon>Copepoda</taxon>
        <taxon>Siphonostomatoida</taxon>
        <taxon>Caligidae</taxon>
        <taxon>Lepeophtheirus</taxon>
    </lineage>
</organism>
<evidence type="ECO:0000313" key="1">
    <source>
        <dbReference type="EMBL" id="CAF2956128.1"/>
    </source>
</evidence>
<sequence>MMEEKCDVGKMLKQQCHKLDFSRTKGMLSMTHLHPNVLTGDRVISLEMSQLLKERGHNVVPGQKFCRTCIKHYKTISQPTEMYVPALETEDELNFDIFERPRRKVNLSLEAAGVSPIHLHAIPQHARLLAAKVKLSHKANGKILVDAMNWDYTYKNLMEKLVCSTDNRMYMMHRCDHCLGSDALRV</sequence>